<dbReference type="EMBL" id="BTGU01000442">
    <property type="protein sequence ID" value="GMN67388.1"/>
    <property type="molecule type" value="Genomic_DNA"/>
</dbReference>
<evidence type="ECO:0000256" key="1">
    <source>
        <dbReference type="SAM" id="MobiDB-lite"/>
    </source>
</evidence>
<evidence type="ECO:0000313" key="3">
    <source>
        <dbReference type="Proteomes" id="UP001187192"/>
    </source>
</evidence>
<evidence type="ECO:0000313" key="2">
    <source>
        <dbReference type="EMBL" id="GMN67388.1"/>
    </source>
</evidence>
<dbReference type="Proteomes" id="UP001187192">
    <property type="component" value="Unassembled WGS sequence"/>
</dbReference>
<sequence>MTKTTTGEAEVCRDIWSDLRCRGRRQDKYAERKKEALLVDHQGHYSIDRDGIRMKRRDPRPDLWRSAEI</sequence>
<name>A0AA88E4A5_FICCA</name>
<proteinExistence type="predicted"/>
<feature type="region of interest" description="Disordered" evidence="1">
    <location>
        <begin position="48"/>
        <end position="69"/>
    </location>
</feature>
<protein>
    <submittedName>
        <fullName evidence="2">Uncharacterized protein</fullName>
    </submittedName>
</protein>
<dbReference type="Gramene" id="FCD_00029497-RA">
    <property type="protein sequence ID" value="FCD_00029497-RA:cds"/>
    <property type="gene ID" value="FCD_00029497"/>
</dbReference>
<gene>
    <name evidence="2" type="ORF">TIFTF001_036444</name>
</gene>
<organism evidence="2 3">
    <name type="scientific">Ficus carica</name>
    <name type="common">Common fig</name>
    <dbReference type="NCBI Taxonomy" id="3494"/>
    <lineage>
        <taxon>Eukaryota</taxon>
        <taxon>Viridiplantae</taxon>
        <taxon>Streptophyta</taxon>
        <taxon>Embryophyta</taxon>
        <taxon>Tracheophyta</taxon>
        <taxon>Spermatophyta</taxon>
        <taxon>Magnoliopsida</taxon>
        <taxon>eudicotyledons</taxon>
        <taxon>Gunneridae</taxon>
        <taxon>Pentapetalae</taxon>
        <taxon>rosids</taxon>
        <taxon>fabids</taxon>
        <taxon>Rosales</taxon>
        <taxon>Moraceae</taxon>
        <taxon>Ficeae</taxon>
        <taxon>Ficus</taxon>
    </lineage>
</organism>
<keyword evidence="3" id="KW-1185">Reference proteome</keyword>
<reference evidence="2" key="1">
    <citation type="submission" date="2023-07" db="EMBL/GenBank/DDBJ databases">
        <title>draft genome sequence of fig (Ficus carica).</title>
        <authorList>
            <person name="Takahashi T."/>
            <person name="Nishimura K."/>
        </authorList>
    </citation>
    <scope>NUCLEOTIDE SEQUENCE</scope>
</reference>
<dbReference type="AlphaFoldDB" id="A0AA88E4A5"/>
<accession>A0AA88E4A5</accession>
<comment type="caution">
    <text evidence="2">The sequence shown here is derived from an EMBL/GenBank/DDBJ whole genome shotgun (WGS) entry which is preliminary data.</text>
</comment>